<sequence>MKKNNLINRSGLLIKSFALGLFLMIASATSSFAQYIQIEVRYDGVASSDPLPWVLEMKAYADAACTIPTTYSGNVKFKTGSMVFYNSCAIEQQWTTDDTMTIADFNSATYLYYGRHENLRYADCGHIEDNYDYFMGVIVEPSSGYQVATQDVIFP</sequence>
<dbReference type="EMBL" id="JAVDTF010000002">
    <property type="protein sequence ID" value="MDR6783942.1"/>
    <property type="molecule type" value="Genomic_DNA"/>
</dbReference>
<reference evidence="1" key="1">
    <citation type="submission" date="2023-07" db="EMBL/GenBank/DDBJ databases">
        <title>Sorghum-associated microbial communities from plants grown in Nebraska, USA.</title>
        <authorList>
            <person name="Schachtman D."/>
        </authorList>
    </citation>
    <scope>NUCLEOTIDE SEQUENCE</scope>
    <source>
        <strain evidence="1">2697</strain>
    </source>
</reference>
<comment type="caution">
    <text evidence="1">The sequence shown here is derived from an EMBL/GenBank/DDBJ whole genome shotgun (WGS) entry which is preliminary data.</text>
</comment>
<evidence type="ECO:0000313" key="2">
    <source>
        <dbReference type="Proteomes" id="UP001246858"/>
    </source>
</evidence>
<accession>A0ACC6KXF0</accession>
<organism evidence="1 2">
    <name type="scientific">Pedobacter africanus</name>
    <dbReference type="NCBI Taxonomy" id="151894"/>
    <lineage>
        <taxon>Bacteria</taxon>
        <taxon>Pseudomonadati</taxon>
        <taxon>Bacteroidota</taxon>
        <taxon>Sphingobacteriia</taxon>
        <taxon>Sphingobacteriales</taxon>
        <taxon>Sphingobacteriaceae</taxon>
        <taxon>Pedobacter</taxon>
    </lineage>
</organism>
<proteinExistence type="predicted"/>
<keyword evidence="2" id="KW-1185">Reference proteome</keyword>
<dbReference type="Proteomes" id="UP001246858">
    <property type="component" value="Unassembled WGS sequence"/>
</dbReference>
<gene>
    <name evidence="1" type="ORF">J2X78_002507</name>
</gene>
<evidence type="ECO:0000313" key="1">
    <source>
        <dbReference type="EMBL" id="MDR6783942.1"/>
    </source>
</evidence>
<name>A0ACC6KXF0_9SPHI</name>
<protein>
    <submittedName>
        <fullName evidence="1">Uncharacterized protein</fullName>
    </submittedName>
</protein>